<dbReference type="Proteomes" id="UP000030428">
    <property type="component" value="Unassembled WGS sequence"/>
</dbReference>
<protein>
    <submittedName>
        <fullName evidence="1">Uncharacterized protein</fullName>
    </submittedName>
</protein>
<accession>A0A4E0QPE7</accession>
<sequence length="98" mass="10996">MVGTDEAFFEDDDNQTTLQDLYKEKTGILDGDADNEVDLVSEAYAVWRKAIKAHPKLEKIIPALPPVVHSTKEIQNKFWTPGVLVYMDTLCSLGLSTR</sequence>
<comment type="caution">
    <text evidence="1">The sequence shown here is derived from an EMBL/GenBank/DDBJ whole genome shotgun (WGS) entry which is preliminary data.</text>
</comment>
<keyword evidence="2" id="KW-1185">Reference proteome</keyword>
<name>A0A4E0QPE7_9GAMM</name>
<gene>
    <name evidence="1" type="ORF">PN36_18815</name>
</gene>
<reference evidence="1 2" key="1">
    <citation type="journal article" date="2016" name="Front. Microbiol.">
        <title>Single-Cell (Meta-)Genomics of a Dimorphic Candidatus Thiomargarita nelsonii Reveals Genomic Plasticity.</title>
        <authorList>
            <person name="Flood B.E."/>
            <person name="Fliss P."/>
            <person name="Jones D.S."/>
            <person name="Dick G.J."/>
            <person name="Jain S."/>
            <person name="Kaster A.K."/>
            <person name="Winkel M."/>
            <person name="Mussmann M."/>
            <person name="Bailey J."/>
        </authorList>
    </citation>
    <scope>NUCLEOTIDE SEQUENCE [LARGE SCALE GENOMIC DNA]</scope>
    <source>
        <strain evidence="1">Hydrate Ridge</strain>
    </source>
</reference>
<proteinExistence type="predicted"/>
<evidence type="ECO:0000313" key="1">
    <source>
        <dbReference type="EMBL" id="TGO02807.1"/>
    </source>
</evidence>
<dbReference type="AlphaFoldDB" id="A0A4E0QPE7"/>
<organism evidence="1 2">
    <name type="scientific">Candidatus Thiomargarita nelsonii</name>
    <dbReference type="NCBI Taxonomy" id="1003181"/>
    <lineage>
        <taxon>Bacteria</taxon>
        <taxon>Pseudomonadati</taxon>
        <taxon>Pseudomonadota</taxon>
        <taxon>Gammaproteobacteria</taxon>
        <taxon>Thiotrichales</taxon>
        <taxon>Thiotrichaceae</taxon>
        <taxon>Thiomargarita</taxon>
    </lineage>
</organism>
<dbReference type="EMBL" id="JSZA02000075">
    <property type="protein sequence ID" value="TGO02807.1"/>
    <property type="molecule type" value="Genomic_DNA"/>
</dbReference>
<evidence type="ECO:0000313" key="2">
    <source>
        <dbReference type="Proteomes" id="UP000030428"/>
    </source>
</evidence>